<feature type="compositionally biased region" description="Basic and acidic residues" evidence="1">
    <location>
        <begin position="157"/>
        <end position="168"/>
    </location>
</feature>
<feature type="region of interest" description="Disordered" evidence="1">
    <location>
        <begin position="149"/>
        <end position="218"/>
    </location>
</feature>
<dbReference type="KEGG" id="aqu:109580232"/>
<organism evidence="2">
    <name type="scientific">Amphimedon queenslandica</name>
    <name type="common">Sponge</name>
    <dbReference type="NCBI Taxonomy" id="400682"/>
    <lineage>
        <taxon>Eukaryota</taxon>
        <taxon>Metazoa</taxon>
        <taxon>Porifera</taxon>
        <taxon>Demospongiae</taxon>
        <taxon>Heteroscleromorpha</taxon>
        <taxon>Haplosclerida</taxon>
        <taxon>Niphatidae</taxon>
        <taxon>Amphimedon</taxon>
    </lineage>
</organism>
<dbReference type="InParanoid" id="A0A1X7VJX9"/>
<keyword evidence="3" id="KW-1185">Reference proteome</keyword>
<dbReference type="EnsemblMetazoa" id="XM_019993190.1">
    <property type="protein sequence ID" value="XP_019848749.1"/>
    <property type="gene ID" value="LOC109580232"/>
</dbReference>
<gene>
    <name evidence="2" type="primary">109580232</name>
</gene>
<dbReference type="EnsemblMetazoa" id="Aqu2.1.39767_001">
    <property type="protein sequence ID" value="Aqu2.1.39767_001"/>
    <property type="gene ID" value="Aqu2.1.39767"/>
</dbReference>
<reference evidence="2" key="2">
    <citation type="submission" date="2017-05" db="UniProtKB">
        <authorList>
            <consortium name="EnsemblMetazoa"/>
        </authorList>
    </citation>
    <scope>IDENTIFICATION</scope>
</reference>
<feature type="compositionally biased region" description="Acidic residues" evidence="1">
    <location>
        <begin position="169"/>
        <end position="178"/>
    </location>
</feature>
<reference evidence="3" key="1">
    <citation type="journal article" date="2010" name="Nature">
        <title>The Amphimedon queenslandica genome and the evolution of animal complexity.</title>
        <authorList>
            <person name="Srivastava M."/>
            <person name="Simakov O."/>
            <person name="Chapman J."/>
            <person name="Fahey B."/>
            <person name="Gauthier M.E."/>
            <person name="Mitros T."/>
            <person name="Richards G.S."/>
            <person name="Conaco C."/>
            <person name="Dacre M."/>
            <person name="Hellsten U."/>
            <person name="Larroux C."/>
            <person name="Putnam N.H."/>
            <person name="Stanke M."/>
            <person name="Adamska M."/>
            <person name="Darling A."/>
            <person name="Degnan S.M."/>
            <person name="Oakley T.H."/>
            <person name="Plachetzki D.C."/>
            <person name="Zhai Y."/>
            <person name="Adamski M."/>
            <person name="Calcino A."/>
            <person name="Cummins S.F."/>
            <person name="Goodstein D.M."/>
            <person name="Harris C."/>
            <person name="Jackson D.J."/>
            <person name="Leys S.P."/>
            <person name="Shu S."/>
            <person name="Woodcroft B.J."/>
            <person name="Vervoort M."/>
            <person name="Kosik K.S."/>
            <person name="Manning G."/>
            <person name="Degnan B.M."/>
            <person name="Rokhsar D.S."/>
        </authorList>
    </citation>
    <scope>NUCLEOTIDE SEQUENCE [LARGE SCALE GENOMIC DNA]</scope>
</reference>
<proteinExistence type="predicted"/>
<feature type="compositionally biased region" description="Basic and acidic residues" evidence="1">
    <location>
        <begin position="199"/>
        <end position="218"/>
    </location>
</feature>
<sequence length="218" mass="25381">MAQQPDKVLSEFACDNIEKLNLKRDRMPTREEVRNLLDKEEDSLFFLNINFTTPEPKCPTKNPKYDRIISMLWEKYRLYKLRSTEGKKYSLNRSMYLGLIKDGDLTKKKRKINDLIDEAKREILNKGVELNVAKVHVIATLAIIYDVGEEEEEPTGEEEKGMKENADIKEEEEEEEESNKETMDTGSQTDEVEASDEESLSKRPKKDEDQEDAIKLNN</sequence>
<name>A0A1X7VJX9_AMPQE</name>
<dbReference type="AlphaFoldDB" id="A0A1X7VJX9"/>
<dbReference type="Proteomes" id="UP000007879">
    <property type="component" value="Unassembled WGS sequence"/>
</dbReference>
<evidence type="ECO:0000313" key="2">
    <source>
        <dbReference type="EnsemblMetazoa" id="Aqu2.1.39767_001"/>
    </source>
</evidence>
<accession>A0A1X7VJX9</accession>
<evidence type="ECO:0000313" key="3">
    <source>
        <dbReference type="Proteomes" id="UP000007879"/>
    </source>
</evidence>
<evidence type="ECO:0000256" key="1">
    <source>
        <dbReference type="SAM" id="MobiDB-lite"/>
    </source>
</evidence>
<protein>
    <submittedName>
        <fullName evidence="2">Uncharacterized protein</fullName>
    </submittedName>
</protein>